<protein>
    <recommendedName>
        <fullName evidence="4">C-type lysozyme inhibitor domain-containing protein</fullName>
    </recommendedName>
</protein>
<gene>
    <name evidence="2" type="ORF">D8780_13350</name>
</gene>
<reference evidence="2 3" key="1">
    <citation type="submission" date="2018-10" db="EMBL/GenBank/DDBJ databases">
        <title>Notoacmeibacter sp. M2BS9Y-3-1, whole genome shotgun sequence.</title>
        <authorList>
            <person name="Tuo L."/>
        </authorList>
    </citation>
    <scope>NUCLEOTIDE SEQUENCE [LARGE SCALE GENOMIC DNA]</scope>
    <source>
        <strain evidence="2 3">M2BS9Y-3-1</strain>
    </source>
</reference>
<evidence type="ECO:0000256" key="1">
    <source>
        <dbReference type="SAM" id="SignalP"/>
    </source>
</evidence>
<keyword evidence="3" id="KW-1185">Reference proteome</keyword>
<keyword evidence="1" id="KW-0732">Signal</keyword>
<feature type="chain" id="PRO_5018235376" description="C-type lysozyme inhibitor domain-containing protein" evidence="1">
    <location>
        <begin position="19"/>
        <end position="105"/>
    </location>
</feature>
<sequence length="105" mass="10635">MSLGLVGLLSLLAACSTAGGGAGSRTSFASDPSGRFRCDGGTAMDVRRAGGGAVSVTSPLGEQIVLPASPPGQMSRYGENAYALVIEGPDALFMKQGEMPVNCRR</sequence>
<evidence type="ECO:0008006" key="4">
    <source>
        <dbReference type="Google" id="ProtNLM"/>
    </source>
</evidence>
<evidence type="ECO:0000313" key="2">
    <source>
        <dbReference type="EMBL" id="RLQ89078.1"/>
    </source>
</evidence>
<accession>A0A3L7JE71</accession>
<dbReference type="AlphaFoldDB" id="A0A3L7JE71"/>
<organism evidence="2 3">
    <name type="scientific">Notoacmeibacter ruber</name>
    <dbReference type="NCBI Taxonomy" id="2670375"/>
    <lineage>
        <taxon>Bacteria</taxon>
        <taxon>Pseudomonadati</taxon>
        <taxon>Pseudomonadota</taxon>
        <taxon>Alphaproteobacteria</taxon>
        <taxon>Hyphomicrobiales</taxon>
        <taxon>Notoacmeibacteraceae</taxon>
        <taxon>Notoacmeibacter</taxon>
    </lineage>
</organism>
<feature type="signal peptide" evidence="1">
    <location>
        <begin position="1"/>
        <end position="18"/>
    </location>
</feature>
<comment type="caution">
    <text evidence="2">The sequence shown here is derived from an EMBL/GenBank/DDBJ whole genome shotgun (WGS) entry which is preliminary data.</text>
</comment>
<name>A0A3L7JE71_9HYPH</name>
<dbReference type="Proteomes" id="UP000281094">
    <property type="component" value="Unassembled WGS sequence"/>
</dbReference>
<proteinExistence type="predicted"/>
<dbReference type="EMBL" id="RCWN01000001">
    <property type="protein sequence ID" value="RLQ89078.1"/>
    <property type="molecule type" value="Genomic_DNA"/>
</dbReference>
<evidence type="ECO:0000313" key="3">
    <source>
        <dbReference type="Proteomes" id="UP000281094"/>
    </source>
</evidence>